<sequence length="166" mass="18888">MADVIELILADHRRFEDLFRQLRDNSNDRLAVLKDLAELLVAHAEAEEGEIYPALRRFGDVDDHEVEHGAEEHAEGHQALLALMEVGDPEAQEWDEKLEDLVKAINHHLDEEERTILNSAREAVPQQRRDELGDKFVEARAARVSAGCGDISHVRDLVEQTKDRVD</sequence>
<dbReference type="RefSeq" id="WP_308210857.1">
    <property type="nucleotide sequence ID" value="NZ_BAAAVB010000006.1"/>
</dbReference>
<dbReference type="PANTHER" id="PTHR35585">
    <property type="entry name" value="HHE DOMAIN PROTEIN (AFU_ORTHOLOGUE AFUA_4G00730)"/>
    <property type="match status" value="1"/>
</dbReference>
<evidence type="ECO:0000313" key="2">
    <source>
        <dbReference type="EMBL" id="MCP2268495.1"/>
    </source>
</evidence>
<gene>
    <name evidence="2" type="ORF">LV75_000981</name>
</gene>
<reference evidence="2 3" key="1">
    <citation type="submission" date="2022-06" db="EMBL/GenBank/DDBJ databases">
        <title>Genomic Encyclopedia of Archaeal and Bacterial Type Strains, Phase II (KMG-II): from individual species to whole genera.</title>
        <authorList>
            <person name="Goeker M."/>
        </authorList>
    </citation>
    <scope>NUCLEOTIDE SEQUENCE [LARGE SCALE GENOMIC DNA]</scope>
    <source>
        <strain evidence="2 3">DSM 44255</strain>
    </source>
</reference>
<evidence type="ECO:0000259" key="1">
    <source>
        <dbReference type="Pfam" id="PF01814"/>
    </source>
</evidence>
<comment type="caution">
    <text evidence="2">The sequence shown here is derived from an EMBL/GenBank/DDBJ whole genome shotgun (WGS) entry which is preliminary data.</text>
</comment>
<feature type="domain" description="Hemerythrin-like" evidence="1">
    <location>
        <begin position="4"/>
        <end position="117"/>
    </location>
</feature>
<proteinExistence type="predicted"/>
<name>A0ABT1I794_9PSEU</name>
<dbReference type="Gene3D" id="1.20.120.520">
    <property type="entry name" value="nmb1532 protein domain like"/>
    <property type="match status" value="1"/>
</dbReference>
<dbReference type="Proteomes" id="UP001205185">
    <property type="component" value="Unassembled WGS sequence"/>
</dbReference>
<evidence type="ECO:0000313" key="3">
    <source>
        <dbReference type="Proteomes" id="UP001205185"/>
    </source>
</evidence>
<accession>A0ABT1I794</accession>
<protein>
    <submittedName>
        <fullName evidence="2">Hemerythrin HHE cation binding domain-containing protein</fullName>
    </submittedName>
</protein>
<dbReference type="Pfam" id="PF01814">
    <property type="entry name" value="Hemerythrin"/>
    <property type="match status" value="1"/>
</dbReference>
<dbReference type="PANTHER" id="PTHR35585:SF1">
    <property type="entry name" value="HHE DOMAIN PROTEIN (AFU_ORTHOLOGUE AFUA_4G00730)"/>
    <property type="match status" value="1"/>
</dbReference>
<dbReference type="InterPro" id="IPR012312">
    <property type="entry name" value="Hemerythrin-like"/>
</dbReference>
<dbReference type="EMBL" id="JAMTCO010000002">
    <property type="protein sequence ID" value="MCP2268495.1"/>
    <property type="molecule type" value="Genomic_DNA"/>
</dbReference>
<keyword evidence="3" id="KW-1185">Reference proteome</keyword>
<organism evidence="2 3">
    <name type="scientific">Actinokineospora diospyrosa</name>
    <dbReference type="NCBI Taxonomy" id="103728"/>
    <lineage>
        <taxon>Bacteria</taxon>
        <taxon>Bacillati</taxon>
        <taxon>Actinomycetota</taxon>
        <taxon>Actinomycetes</taxon>
        <taxon>Pseudonocardiales</taxon>
        <taxon>Pseudonocardiaceae</taxon>
        <taxon>Actinokineospora</taxon>
    </lineage>
</organism>